<gene>
    <name evidence="2" type="ORF">VitviT2T_026395</name>
</gene>
<feature type="region of interest" description="Disordered" evidence="1">
    <location>
        <begin position="1"/>
        <end position="42"/>
    </location>
</feature>
<dbReference type="Proteomes" id="UP001227230">
    <property type="component" value="Chromosome 17"/>
</dbReference>
<dbReference type="InterPro" id="IPR021899">
    <property type="entry name" value="DUF3511"/>
</dbReference>
<keyword evidence="3" id="KW-1185">Reference proteome</keyword>
<dbReference type="EMBL" id="CP126664">
    <property type="protein sequence ID" value="WKA08696.1"/>
    <property type="molecule type" value="Genomic_DNA"/>
</dbReference>
<reference evidence="2 3" key="1">
    <citation type="journal article" date="2023" name="Hortic Res">
        <title>The complete reference genome for grapevine (Vitis vinifera L.) genetics and breeding.</title>
        <authorList>
            <person name="Shi X."/>
            <person name="Cao S."/>
            <person name="Wang X."/>
            <person name="Huang S."/>
            <person name="Wang Y."/>
            <person name="Liu Z."/>
            <person name="Liu W."/>
            <person name="Leng X."/>
            <person name="Peng Y."/>
            <person name="Wang N."/>
            <person name="Wang Y."/>
            <person name="Ma Z."/>
            <person name="Xu X."/>
            <person name="Zhang F."/>
            <person name="Xue H."/>
            <person name="Zhong H."/>
            <person name="Wang Y."/>
            <person name="Zhang K."/>
            <person name="Velt A."/>
            <person name="Avia K."/>
            <person name="Holtgrawe D."/>
            <person name="Grimplet J."/>
            <person name="Matus J.T."/>
            <person name="Ware D."/>
            <person name="Wu X."/>
            <person name="Wang H."/>
            <person name="Liu C."/>
            <person name="Fang Y."/>
            <person name="Rustenholz C."/>
            <person name="Cheng Z."/>
            <person name="Xiao H."/>
            <person name="Zhou Y."/>
        </authorList>
    </citation>
    <scope>NUCLEOTIDE SEQUENCE [LARGE SCALE GENOMIC DNA]</scope>
    <source>
        <strain evidence="3">cv. Pinot noir / PN40024</strain>
        <tissue evidence="2">Leaf</tissue>
    </source>
</reference>
<accession>A0ABY9DP73</accession>
<dbReference type="Pfam" id="PF12023">
    <property type="entry name" value="DUF3511"/>
    <property type="match status" value="1"/>
</dbReference>
<organism evidence="2 3">
    <name type="scientific">Vitis vinifera</name>
    <name type="common">Grape</name>
    <dbReference type="NCBI Taxonomy" id="29760"/>
    <lineage>
        <taxon>Eukaryota</taxon>
        <taxon>Viridiplantae</taxon>
        <taxon>Streptophyta</taxon>
        <taxon>Embryophyta</taxon>
        <taxon>Tracheophyta</taxon>
        <taxon>Spermatophyta</taxon>
        <taxon>Magnoliopsida</taxon>
        <taxon>eudicotyledons</taxon>
        <taxon>Gunneridae</taxon>
        <taxon>Pentapetalae</taxon>
        <taxon>rosids</taxon>
        <taxon>Vitales</taxon>
        <taxon>Vitaceae</taxon>
        <taxon>Viteae</taxon>
        <taxon>Vitis</taxon>
    </lineage>
</organism>
<evidence type="ECO:0000313" key="3">
    <source>
        <dbReference type="Proteomes" id="UP001227230"/>
    </source>
</evidence>
<sequence>MRDPQYSYDSYKRSGEPRAYSTNMQVGGVPYPPPRSGKTSVSKNYYYEDSSSSSWGFSDPEIKRRKRITLYKAYGVEGKMKASLRGVGDDFAGKLHVGTCDKDYQLAMVVVEGGDIFAELGAMGRSL</sequence>
<name>A0ABY9DP73_VITVI</name>
<evidence type="ECO:0000313" key="2">
    <source>
        <dbReference type="EMBL" id="WKA08696.1"/>
    </source>
</evidence>
<proteinExistence type="predicted"/>
<protein>
    <submittedName>
        <fullName evidence="2">Uncharacterized protein</fullName>
    </submittedName>
</protein>
<dbReference type="PANTHER" id="PTHR33193">
    <property type="entry name" value="DOMAIN PROTEIN, PUTATIVE (DUF3511)-RELATED"/>
    <property type="match status" value="1"/>
</dbReference>
<evidence type="ECO:0000256" key="1">
    <source>
        <dbReference type="SAM" id="MobiDB-lite"/>
    </source>
</evidence>
<dbReference type="PANTHER" id="PTHR33193:SF13">
    <property type="entry name" value="EXPRESSED PROTEIN"/>
    <property type="match status" value="1"/>
</dbReference>